<protein>
    <submittedName>
        <fullName evidence="4">DNA-binding IclR family transcriptional regulator</fullName>
    </submittedName>
</protein>
<dbReference type="InterPro" id="IPR036388">
    <property type="entry name" value="WH-like_DNA-bd_sf"/>
</dbReference>
<evidence type="ECO:0000313" key="4">
    <source>
        <dbReference type="EMBL" id="MBB5896523.1"/>
    </source>
</evidence>
<dbReference type="InterPro" id="IPR050707">
    <property type="entry name" value="HTH_MetabolicPath_Reg"/>
</dbReference>
<keyword evidence="2" id="KW-0804">Transcription</keyword>
<accession>A0A7W9KQE6</accession>
<evidence type="ECO:0000313" key="5">
    <source>
        <dbReference type="Proteomes" id="UP000585638"/>
    </source>
</evidence>
<dbReference type="SUPFAM" id="SSF55781">
    <property type="entry name" value="GAF domain-like"/>
    <property type="match status" value="1"/>
</dbReference>
<proteinExistence type="predicted"/>
<dbReference type="GO" id="GO:0003700">
    <property type="term" value="F:DNA-binding transcription factor activity"/>
    <property type="evidence" value="ECO:0007669"/>
    <property type="project" value="TreeGrafter"/>
</dbReference>
<dbReference type="Gene3D" id="1.10.10.10">
    <property type="entry name" value="Winged helix-like DNA-binding domain superfamily/Winged helix DNA-binding domain"/>
    <property type="match status" value="1"/>
</dbReference>
<dbReference type="InterPro" id="IPR005471">
    <property type="entry name" value="Tscrpt_reg_IclR_N"/>
</dbReference>
<dbReference type="PROSITE" id="PS51077">
    <property type="entry name" value="HTH_ICLR"/>
    <property type="match status" value="1"/>
</dbReference>
<dbReference type="Gene3D" id="3.30.450.40">
    <property type="match status" value="1"/>
</dbReference>
<dbReference type="SMART" id="SM00346">
    <property type="entry name" value="HTH_ICLR"/>
    <property type="match status" value="1"/>
</dbReference>
<dbReference type="Pfam" id="PF09339">
    <property type="entry name" value="HTH_IclR"/>
    <property type="match status" value="1"/>
</dbReference>
<dbReference type="InterPro" id="IPR029016">
    <property type="entry name" value="GAF-like_dom_sf"/>
</dbReference>
<reference evidence="4 5" key="1">
    <citation type="submission" date="2020-08" db="EMBL/GenBank/DDBJ databases">
        <title>Sequencing the genomes of 1000 actinobacteria strains.</title>
        <authorList>
            <person name="Klenk H.-P."/>
        </authorList>
    </citation>
    <scope>NUCLEOTIDE SEQUENCE [LARGE SCALE GENOMIC DNA]</scope>
    <source>
        <strain evidence="4 5">DSM 43851</strain>
    </source>
</reference>
<dbReference type="InterPro" id="IPR036390">
    <property type="entry name" value="WH_DNA-bd_sf"/>
</dbReference>
<keyword evidence="4" id="KW-0238">DNA-binding</keyword>
<gene>
    <name evidence="4" type="ORF">BJ998_007719</name>
</gene>
<dbReference type="EMBL" id="JACHIR010000001">
    <property type="protein sequence ID" value="MBB5896523.1"/>
    <property type="molecule type" value="Genomic_DNA"/>
</dbReference>
<dbReference type="SUPFAM" id="SSF46785">
    <property type="entry name" value="Winged helix' DNA-binding domain"/>
    <property type="match status" value="1"/>
</dbReference>
<evidence type="ECO:0000259" key="3">
    <source>
        <dbReference type="PROSITE" id="PS51077"/>
    </source>
</evidence>
<name>A0A7W9KQE6_9PSEU</name>
<dbReference type="PANTHER" id="PTHR30136">
    <property type="entry name" value="HELIX-TURN-HELIX TRANSCRIPTIONAL REGULATOR, ICLR FAMILY"/>
    <property type="match status" value="1"/>
</dbReference>
<dbReference type="RefSeq" id="WP_184868165.1">
    <property type="nucleotide sequence ID" value="NZ_BAAAWY010000016.1"/>
</dbReference>
<evidence type="ECO:0000256" key="1">
    <source>
        <dbReference type="ARBA" id="ARBA00023015"/>
    </source>
</evidence>
<keyword evidence="5" id="KW-1185">Reference proteome</keyword>
<comment type="caution">
    <text evidence="4">The sequence shown here is derived from an EMBL/GenBank/DDBJ whole genome shotgun (WGS) entry which is preliminary data.</text>
</comment>
<dbReference type="GO" id="GO:0045892">
    <property type="term" value="P:negative regulation of DNA-templated transcription"/>
    <property type="evidence" value="ECO:0007669"/>
    <property type="project" value="TreeGrafter"/>
</dbReference>
<sequence length="299" mass="31854">MVTRQSPPTERVVAVLDFLVARPGERFGLSELARGVGLAKPTCLGIVTALTRGGYLVHDPATKVYRLGPALIAAGRVAQHDFAAAALARRELADLSARYDTVCTASAVVGEQIMVLERTGPARAAAAVKVGQTYPFAPPVGLMYVLWGGDRALDEWLARPPTLPSRIDRAHLRRVVGECRERGYLVESLSPAGMRLHSLMAGVAAYDLPAQVRELVGEMVSSLGERVYLGADLATRRKHPVSLIAAPTFDADGGQELVLTLYVGDAITGAEIARRGNALVAAADAVTEQVSGRRPTGWR</sequence>
<dbReference type="Proteomes" id="UP000585638">
    <property type="component" value="Unassembled WGS sequence"/>
</dbReference>
<dbReference type="GO" id="GO:0003677">
    <property type="term" value="F:DNA binding"/>
    <property type="evidence" value="ECO:0007669"/>
    <property type="project" value="UniProtKB-KW"/>
</dbReference>
<dbReference type="PANTHER" id="PTHR30136:SF24">
    <property type="entry name" value="HTH-TYPE TRANSCRIPTIONAL REPRESSOR ALLR"/>
    <property type="match status" value="1"/>
</dbReference>
<organism evidence="4 5">
    <name type="scientific">Kutzneria kofuensis</name>
    <dbReference type="NCBI Taxonomy" id="103725"/>
    <lineage>
        <taxon>Bacteria</taxon>
        <taxon>Bacillati</taxon>
        <taxon>Actinomycetota</taxon>
        <taxon>Actinomycetes</taxon>
        <taxon>Pseudonocardiales</taxon>
        <taxon>Pseudonocardiaceae</taxon>
        <taxon>Kutzneria</taxon>
    </lineage>
</organism>
<dbReference type="AlphaFoldDB" id="A0A7W9KQE6"/>
<keyword evidence="1" id="KW-0805">Transcription regulation</keyword>
<evidence type="ECO:0000256" key="2">
    <source>
        <dbReference type="ARBA" id="ARBA00023163"/>
    </source>
</evidence>
<feature type="domain" description="HTH iclR-type" evidence="3">
    <location>
        <begin position="6"/>
        <end position="69"/>
    </location>
</feature>